<evidence type="ECO:0000256" key="3">
    <source>
        <dbReference type="ARBA" id="ARBA00022989"/>
    </source>
</evidence>
<feature type="region of interest" description="Disordered" evidence="5">
    <location>
        <begin position="1"/>
        <end position="29"/>
    </location>
</feature>
<reference evidence="8 9" key="1">
    <citation type="journal article" date="2024" name="Nat. Commun.">
        <title>Phylogenomics reveals the evolutionary origins of lichenization in chlorophyte algae.</title>
        <authorList>
            <person name="Puginier C."/>
            <person name="Libourel C."/>
            <person name="Otte J."/>
            <person name="Skaloud P."/>
            <person name="Haon M."/>
            <person name="Grisel S."/>
            <person name="Petersen M."/>
            <person name="Berrin J.G."/>
            <person name="Delaux P.M."/>
            <person name="Dal Grande F."/>
            <person name="Keller J."/>
        </authorList>
    </citation>
    <scope>NUCLEOTIDE SEQUENCE [LARGE SCALE GENOMIC DNA]</scope>
    <source>
        <strain evidence="8 9">SAG 216-7</strain>
    </source>
</reference>
<dbReference type="Proteomes" id="UP001491310">
    <property type="component" value="Unassembled WGS sequence"/>
</dbReference>
<comment type="caution">
    <text evidence="8">The sequence shown here is derived from an EMBL/GenBank/DDBJ whole genome shotgun (WGS) entry which is preliminary data.</text>
</comment>
<evidence type="ECO:0000256" key="5">
    <source>
        <dbReference type="SAM" id="MobiDB-lite"/>
    </source>
</evidence>
<dbReference type="Pfam" id="PF06803">
    <property type="entry name" value="DUF1232"/>
    <property type="match status" value="1"/>
</dbReference>
<feature type="compositionally biased region" description="Polar residues" evidence="5">
    <location>
        <begin position="1"/>
        <end position="15"/>
    </location>
</feature>
<keyword evidence="4 6" id="KW-0472">Membrane</keyword>
<feature type="transmembrane region" description="Helical" evidence="6">
    <location>
        <begin position="165"/>
        <end position="186"/>
    </location>
</feature>
<evidence type="ECO:0000313" key="8">
    <source>
        <dbReference type="EMBL" id="KAK9918223.1"/>
    </source>
</evidence>
<keyword evidence="9" id="KW-1185">Reference proteome</keyword>
<keyword evidence="2 6" id="KW-0812">Transmembrane</keyword>
<comment type="subcellular location">
    <subcellularLocation>
        <location evidence="1">Endomembrane system</location>
        <topology evidence="1">Multi-pass membrane protein</topology>
    </subcellularLocation>
</comment>
<evidence type="ECO:0000256" key="4">
    <source>
        <dbReference type="ARBA" id="ARBA00023136"/>
    </source>
</evidence>
<protein>
    <recommendedName>
        <fullName evidence="7">DUF1232 domain-containing protein</fullName>
    </recommendedName>
</protein>
<dbReference type="InterPro" id="IPR010652">
    <property type="entry name" value="DUF1232"/>
</dbReference>
<evidence type="ECO:0000256" key="2">
    <source>
        <dbReference type="ARBA" id="ARBA00022692"/>
    </source>
</evidence>
<keyword evidence="3 6" id="KW-1133">Transmembrane helix</keyword>
<name>A0ABR2Z223_9CHLO</name>
<evidence type="ECO:0000313" key="9">
    <source>
        <dbReference type="Proteomes" id="UP001491310"/>
    </source>
</evidence>
<feature type="transmembrane region" description="Helical" evidence="6">
    <location>
        <begin position="128"/>
        <end position="153"/>
    </location>
</feature>
<accession>A0ABR2Z223</accession>
<gene>
    <name evidence="8" type="ORF">WJX75_002390</name>
</gene>
<evidence type="ECO:0000259" key="7">
    <source>
        <dbReference type="Pfam" id="PF06803"/>
    </source>
</evidence>
<feature type="transmembrane region" description="Helical" evidence="6">
    <location>
        <begin position="61"/>
        <end position="80"/>
    </location>
</feature>
<proteinExistence type="predicted"/>
<feature type="domain" description="DUF1232" evidence="7">
    <location>
        <begin position="64"/>
        <end position="98"/>
    </location>
</feature>
<organism evidence="8 9">
    <name type="scientific">Coccomyxa subellipsoidea</name>
    <dbReference type="NCBI Taxonomy" id="248742"/>
    <lineage>
        <taxon>Eukaryota</taxon>
        <taxon>Viridiplantae</taxon>
        <taxon>Chlorophyta</taxon>
        <taxon>core chlorophytes</taxon>
        <taxon>Trebouxiophyceae</taxon>
        <taxon>Trebouxiophyceae incertae sedis</taxon>
        <taxon>Coccomyxaceae</taxon>
        <taxon>Coccomyxa</taxon>
    </lineage>
</organism>
<sequence>MGSQTVIDSQQNQESDQGHEASCPEHPPPRGCLSSLKRAAKLLMRNVYALHLAVQDPQCGWAPRLLAVIVVAYAVSPIDLIPDFIPVLGILDDLLLLPGLIWLAIHLIPDDVWQHALQRADEEPLLLAQNWVAAAAIFIIWDVLLLFVVYMIVMHLRAPYWRQRWYVWVGVAGVVLVTAEAAWSAYQLRAEKRAADAQHADDARAILLAHDSESSL</sequence>
<evidence type="ECO:0000256" key="6">
    <source>
        <dbReference type="SAM" id="Phobius"/>
    </source>
</evidence>
<evidence type="ECO:0000256" key="1">
    <source>
        <dbReference type="ARBA" id="ARBA00004127"/>
    </source>
</evidence>
<dbReference type="EMBL" id="JALJOT010000001">
    <property type="protein sequence ID" value="KAK9918223.1"/>
    <property type="molecule type" value="Genomic_DNA"/>
</dbReference>